<proteinExistence type="predicted"/>
<dbReference type="PROSITE" id="PS50293">
    <property type="entry name" value="TPR_REGION"/>
    <property type="match status" value="1"/>
</dbReference>
<dbReference type="InterPro" id="IPR011990">
    <property type="entry name" value="TPR-like_helical_dom_sf"/>
</dbReference>
<dbReference type="EMBL" id="BARS01041100">
    <property type="protein sequence ID" value="GAG41579.1"/>
    <property type="molecule type" value="Genomic_DNA"/>
</dbReference>
<feature type="non-terminal residue" evidence="1">
    <location>
        <position position="1"/>
    </location>
</feature>
<dbReference type="PROSITE" id="PS50005">
    <property type="entry name" value="TPR"/>
    <property type="match status" value="1"/>
</dbReference>
<name>X0XEG5_9ZZZZ</name>
<dbReference type="Pfam" id="PF13181">
    <property type="entry name" value="TPR_8"/>
    <property type="match status" value="1"/>
</dbReference>
<accession>X0XEG5</accession>
<gene>
    <name evidence="1" type="ORF">S01H1_62561</name>
</gene>
<comment type="caution">
    <text evidence="1">The sequence shown here is derived from an EMBL/GenBank/DDBJ whole genome shotgun (WGS) entry which is preliminary data.</text>
</comment>
<dbReference type="AlphaFoldDB" id="X0XEG5"/>
<organism evidence="1">
    <name type="scientific">marine sediment metagenome</name>
    <dbReference type="NCBI Taxonomy" id="412755"/>
    <lineage>
        <taxon>unclassified sequences</taxon>
        <taxon>metagenomes</taxon>
        <taxon>ecological metagenomes</taxon>
    </lineage>
</organism>
<dbReference type="InterPro" id="IPR019734">
    <property type="entry name" value="TPR_rpt"/>
</dbReference>
<protein>
    <submittedName>
        <fullName evidence="1">Uncharacterized protein</fullName>
    </submittedName>
</protein>
<dbReference type="Gene3D" id="1.25.40.10">
    <property type="entry name" value="Tetratricopeptide repeat domain"/>
    <property type="match status" value="1"/>
</dbReference>
<dbReference type="SUPFAM" id="SSF48452">
    <property type="entry name" value="TPR-like"/>
    <property type="match status" value="1"/>
</dbReference>
<reference evidence="1" key="1">
    <citation type="journal article" date="2014" name="Front. Microbiol.">
        <title>High frequency of phylogenetically diverse reductive dehalogenase-homologous genes in deep subseafloor sedimentary metagenomes.</title>
        <authorList>
            <person name="Kawai M."/>
            <person name="Futagami T."/>
            <person name="Toyoda A."/>
            <person name="Takaki Y."/>
            <person name="Nishi S."/>
            <person name="Hori S."/>
            <person name="Arai W."/>
            <person name="Tsubouchi T."/>
            <person name="Morono Y."/>
            <person name="Uchiyama I."/>
            <person name="Ito T."/>
            <person name="Fujiyama A."/>
            <person name="Inagaki F."/>
            <person name="Takami H."/>
        </authorList>
    </citation>
    <scope>NUCLEOTIDE SEQUENCE</scope>
    <source>
        <strain evidence="1">Expedition CK06-06</strain>
    </source>
</reference>
<evidence type="ECO:0000313" key="1">
    <source>
        <dbReference type="EMBL" id="GAG41579.1"/>
    </source>
</evidence>
<sequence>YYYNYAMTLGKMGEYSKAASMLEKAIELEPDFKQAQQVLRALRREID</sequence>